<dbReference type="PANTHER" id="PTHR37019:SF2">
    <property type="entry name" value="EXPERA DOMAIN-CONTAINING PROTEIN"/>
    <property type="match status" value="1"/>
</dbReference>
<dbReference type="AlphaFoldDB" id="A0A6A6I1H9"/>
<evidence type="ECO:0000256" key="1">
    <source>
        <dbReference type="SAM" id="Phobius"/>
    </source>
</evidence>
<accession>A0A6A6I1H9</accession>
<gene>
    <name evidence="3" type="ORF">BU26DRAFT_491476</name>
</gene>
<dbReference type="GeneID" id="54579414"/>
<feature type="transmembrane region" description="Helical" evidence="1">
    <location>
        <begin position="50"/>
        <end position="75"/>
    </location>
</feature>
<name>A0A6A6I1H9_9PLEO</name>
<keyword evidence="1" id="KW-0472">Membrane</keyword>
<reference evidence="3" key="1">
    <citation type="journal article" date="2020" name="Stud. Mycol.">
        <title>101 Dothideomycetes genomes: a test case for predicting lifestyles and emergence of pathogens.</title>
        <authorList>
            <person name="Haridas S."/>
            <person name="Albert R."/>
            <person name="Binder M."/>
            <person name="Bloem J."/>
            <person name="Labutti K."/>
            <person name="Salamov A."/>
            <person name="Andreopoulos B."/>
            <person name="Baker S."/>
            <person name="Barry K."/>
            <person name="Bills G."/>
            <person name="Bluhm B."/>
            <person name="Cannon C."/>
            <person name="Castanera R."/>
            <person name="Culley D."/>
            <person name="Daum C."/>
            <person name="Ezra D."/>
            <person name="Gonzalez J."/>
            <person name="Henrissat B."/>
            <person name="Kuo A."/>
            <person name="Liang C."/>
            <person name="Lipzen A."/>
            <person name="Lutzoni F."/>
            <person name="Magnuson J."/>
            <person name="Mondo S."/>
            <person name="Nolan M."/>
            <person name="Ohm R."/>
            <person name="Pangilinan J."/>
            <person name="Park H.-J."/>
            <person name="Ramirez L."/>
            <person name="Alfaro M."/>
            <person name="Sun H."/>
            <person name="Tritt A."/>
            <person name="Yoshinaga Y."/>
            <person name="Zwiers L.-H."/>
            <person name="Turgeon B."/>
            <person name="Goodwin S."/>
            <person name="Spatafora J."/>
            <person name="Crous P."/>
            <person name="Grigoriev I."/>
        </authorList>
    </citation>
    <scope>NUCLEOTIDE SEQUENCE</scope>
    <source>
        <strain evidence="3">CBS 122368</strain>
    </source>
</reference>
<feature type="transmembrane region" description="Helical" evidence="1">
    <location>
        <begin position="87"/>
        <end position="106"/>
    </location>
</feature>
<dbReference type="InterPro" id="IPR056121">
    <property type="entry name" value="DUF7704"/>
</dbReference>
<dbReference type="PANTHER" id="PTHR37019">
    <property type="entry name" value="CHROMOSOME 1, WHOLE GENOME SHOTGUN SEQUENCE"/>
    <property type="match status" value="1"/>
</dbReference>
<dbReference type="OrthoDB" id="2937326at2759"/>
<sequence length="151" mass="16483">MALGTVLPFWPALLFTYIEPISLILGWHAAFDNPSTFVSKQLPTSSTLAVPDAAVILSYTLGNIFLILAAVAVLCTAITRNARVAKYYLFIIALGDLGHIYASYRVMGKETFLNFNEYNDMMWGNIGFSAFLHVNRGATLVGLFGRVGAKA</sequence>
<dbReference type="RefSeq" id="XP_033679131.1">
    <property type="nucleotide sequence ID" value="XM_033826084.1"/>
</dbReference>
<keyword evidence="4" id="KW-1185">Reference proteome</keyword>
<keyword evidence="1" id="KW-1133">Transmembrane helix</keyword>
<dbReference type="Proteomes" id="UP000800094">
    <property type="component" value="Unassembled WGS sequence"/>
</dbReference>
<evidence type="ECO:0000313" key="3">
    <source>
        <dbReference type="EMBL" id="KAF2244127.1"/>
    </source>
</evidence>
<feature type="transmembrane region" description="Helical" evidence="1">
    <location>
        <begin position="126"/>
        <end position="145"/>
    </location>
</feature>
<dbReference type="Pfam" id="PF24803">
    <property type="entry name" value="DUF7704"/>
    <property type="match status" value="1"/>
</dbReference>
<organism evidence="3 4">
    <name type="scientific">Trematosphaeria pertusa</name>
    <dbReference type="NCBI Taxonomy" id="390896"/>
    <lineage>
        <taxon>Eukaryota</taxon>
        <taxon>Fungi</taxon>
        <taxon>Dikarya</taxon>
        <taxon>Ascomycota</taxon>
        <taxon>Pezizomycotina</taxon>
        <taxon>Dothideomycetes</taxon>
        <taxon>Pleosporomycetidae</taxon>
        <taxon>Pleosporales</taxon>
        <taxon>Massarineae</taxon>
        <taxon>Trematosphaeriaceae</taxon>
        <taxon>Trematosphaeria</taxon>
    </lineage>
</organism>
<evidence type="ECO:0000259" key="2">
    <source>
        <dbReference type="Pfam" id="PF24803"/>
    </source>
</evidence>
<dbReference type="EMBL" id="ML987203">
    <property type="protein sequence ID" value="KAF2244127.1"/>
    <property type="molecule type" value="Genomic_DNA"/>
</dbReference>
<feature type="domain" description="DUF7704" evidence="2">
    <location>
        <begin position="5"/>
        <end position="146"/>
    </location>
</feature>
<protein>
    <recommendedName>
        <fullName evidence="2">DUF7704 domain-containing protein</fullName>
    </recommendedName>
</protein>
<evidence type="ECO:0000313" key="4">
    <source>
        <dbReference type="Proteomes" id="UP000800094"/>
    </source>
</evidence>
<feature type="transmembrane region" description="Helical" evidence="1">
    <location>
        <begin position="12"/>
        <end position="30"/>
    </location>
</feature>
<keyword evidence="1" id="KW-0812">Transmembrane</keyword>
<proteinExistence type="predicted"/>